<name>A0A921V333_SORBI</name>
<gene>
    <name evidence="1" type="ORF">BDA96_01G568600</name>
</gene>
<organism evidence="1 2">
    <name type="scientific">Sorghum bicolor</name>
    <name type="common">Sorghum</name>
    <name type="synonym">Sorghum vulgare</name>
    <dbReference type="NCBI Taxonomy" id="4558"/>
    <lineage>
        <taxon>Eukaryota</taxon>
        <taxon>Viridiplantae</taxon>
        <taxon>Streptophyta</taxon>
        <taxon>Embryophyta</taxon>
        <taxon>Tracheophyta</taxon>
        <taxon>Spermatophyta</taxon>
        <taxon>Magnoliopsida</taxon>
        <taxon>Liliopsida</taxon>
        <taxon>Poales</taxon>
        <taxon>Poaceae</taxon>
        <taxon>PACMAD clade</taxon>
        <taxon>Panicoideae</taxon>
        <taxon>Andropogonodae</taxon>
        <taxon>Andropogoneae</taxon>
        <taxon>Sorghinae</taxon>
        <taxon>Sorghum</taxon>
    </lineage>
</organism>
<protein>
    <submittedName>
        <fullName evidence="1">Uncharacterized protein</fullName>
    </submittedName>
</protein>
<dbReference type="PANTHER" id="PTHR45763">
    <property type="entry name" value="HYDROLASE, ALPHA/BETA FOLD FAMILY PROTEIN, EXPRESSED-RELATED"/>
    <property type="match status" value="1"/>
</dbReference>
<comment type="caution">
    <text evidence="1">The sequence shown here is derived from an EMBL/GenBank/DDBJ whole genome shotgun (WGS) entry which is preliminary data.</text>
</comment>
<dbReference type="AlphaFoldDB" id="A0A921V333"/>
<reference evidence="1" key="1">
    <citation type="journal article" date="2019" name="BMC Genomics">
        <title>A new reference genome for Sorghum bicolor reveals high levels of sequence similarity between sweet and grain genotypes: implications for the genetics of sugar metabolism.</title>
        <authorList>
            <person name="Cooper E.A."/>
            <person name="Brenton Z.W."/>
            <person name="Flinn B.S."/>
            <person name="Jenkins J."/>
            <person name="Shu S."/>
            <person name="Flowers D."/>
            <person name="Luo F."/>
            <person name="Wang Y."/>
            <person name="Xia P."/>
            <person name="Barry K."/>
            <person name="Daum C."/>
            <person name="Lipzen A."/>
            <person name="Yoshinaga Y."/>
            <person name="Schmutz J."/>
            <person name="Saski C."/>
            <person name="Vermerris W."/>
            <person name="Kresovich S."/>
        </authorList>
    </citation>
    <scope>NUCLEOTIDE SEQUENCE</scope>
</reference>
<evidence type="ECO:0000313" key="2">
    <source>
        <dbReference type="Proteomes" id="UP000807115"/>
    </source>
</evidence>
<proteinExistence type="predicted"/>
<sequence length="196" mass="21112">MPQVWDEEAAAKGGGAAAVTPAPAAAMLGSLAGWLSRTVQPQPPPPRVCGTEGGPPVTAPRLRLRDGRHLAYCESGVPRDQARFKVVFSHGFTGSREDSVRASQVTIISLSSLLTHHRSCSCRWLITNGNGIYRFLKQQQLLLLMIISGKLKKHDQAGKEVVGRHVRCWYSVPSLVGDRGGYLAGLGLHADPSIEL</sequence>
<evidence type="ECO:0000313" key="1">
    <source>
        <dbReference type="EMBL" id="KAG0553135.1"/>
    </source>
</evidence>
<reference evidence="1" key="2">
    <citation type="submission" date="2020-10" db="EMBL/GenBank/DDBJ databases">
        <authorList>
            <person name="Cooper E.A."/>
            <person name="Brenton Z.W."/>
            <person name="Flinn B.S."/>
            <person name="Jenkins J."/>
            <person name="Shu S."/>
            <person name="Flowers D."/>
            <person name="Luo F."/>
            <person name="Wang Y."/>
            <person name="Xia P."/>
            <person name="Barry K."/>
            <person name="Daum C."/>
            <person name="Lipzen A."/>
            <person name="Yoshinaga Y."/>
            <person name="Schmutz J."/>
            <person name="Saski C."/>
            <person name="Vermerris W."/>
            <person name="Kresovich S."/>
        </authorList>
    </citation>
    <scope>NUCLEOTIDE SEQUENCE</scope>
</reference>
<dbReference type="Proteomes" id="UP000807115">
    <property type="component" value="Chromosome 1"/>
</dbReference>
<dbReference type="PANTHER" id="PTHR45763:SF54">
    <property type="entry name" value="HYDROLASE, ALPHA_BETA FOLD FAMILY PROTEIN, EXPRESSED"/>
    <property type="match status" value="1"/>
</dbReference>
<accession>A0A921V333</accession>
<dbReference type="EMBL" id="CM027680">
    <property type="protein sequence ID" value="KAG0553135.1"/>
    <property type="molecule type" value="Genomic_DNA"/>
</dbReference>